<dbReference type="Proteomes" id="UP001054252">
    <property type="component" value="Unassembled WGS sequence"/>
</dbReference>
<protein>
    <submittedName>
        <fullName evidence="1">Uncharacterized protein</fullName>
    </submittedName>
</protein>
<reference evidence="1 2" key="1">
    <citation type="journal article" date="2021" name="Commun. Biol.">
        <title>The genome of Shorea leprosula (Dipterocarpaceae) highlights the ecological relevance of drought in aseasonal tropical rainforests.</title>
        <authorList>
            <person name="Ng K.K.S."/>
            <person name="Kobayashi M.J."/>
            <person name="Fawcett J.A."/>
            <person name="Hatakeyama M."/>
            <person name="Paape T."/>
            <person name="Ng C.H."/>
            <person name="Ang C.C."/>
            <person name="Tnah L.H."/>
            <person name="Lee C.T."/>
            <person name="Nishiyama T."/>
            <person name="Sese J."/>
            <person name="O'Brien M.J."/>
            <person name="Copetti D."/>
            <person name="Mohd Noor M.I."/>
            <person name="Ong R.C."/>
            <person name="Putra M."/>
            <person name="Sireger I.Z."/>
            <person name="Indrioko S."/>
            <person name="Kosugi Y."/>
            <person name="Izuno A."/>
            <person name="Isagi Y."/>
            <person name="Lee S.L."/>
            <person name="Shimizu K.K."/>
        </authorList>
    </citation>
    <scope>NUCLEOTIDE SEQUENCE [LARGE SCALE GENOMIC DNA]</scope>
    <source>
        <strain evidence="1">214</strain>
    </source>
</reference>
<keyword evidence="2" id="KW-1185">Reference proteome</keyword>
<dbReference type="EMBL" id="BPVZ01000006">
    <property type="protein sequence ID" value="GKU92968.1"/>
    <property type="molecule type" value="Genomic_DNA"/>
</dbReference>
<organism evidence="1 2">
    <name type="scientific">Rubroshorea leprosula</name>
    <dbReference type="NCBI Taxonomy" id="152421"/>
    <lineage>
        <taxon>Eukaryota</taxon>
        <taxon>Viridiplantae</taxon>
        <taxon>Streptophyta</taxon>
        <taxon>Embryophyta</taxon>
        <taxon>Tracheophyta</taxon>
        <taxon>Spermatophyta</taxon>
        <taxon>Magnoliopsida</taxon>
        <taxon>eudicotyledons</taxon>
        <taxon>Gunneridae</taxon>
        <taxon>Pentapetalae</taxon>
        <taxon>rosids</taxon>
        <taxon>malvids</taxon>
        <taxon>Malvales</taxon>
        <taxon>Dipterocarpaceae</taxon>
        <taxon>Rubroshorea</taxon>
    </lineage>
</organism>
<accession>A0AAV5I4Q7</accession>
<gene>
    <name evidence="1" type="ORF">SLEP1_g6617</name>
</gene>
<comment type="caution">
    <text evidence="1">The sequence shown here is derived from an EMBL/GenBank/DDBJ whole genome shotgun (WGS) entry which is preliminary data.</text>
</comment>
<evidence type="ECO:0000313" key="2">
    <source>
        <dbReference type="Proteomes" id="UP001054252"/>
    </source>
</evidence>
<name>A0AAV5I4Q7_9ROSI</name>
<evidence type="ECO:0000313" key="1">
    <source>
        <dbReference type="EMBL" id="GKU92968.1"/>
    </source>
</evidence>
<dbReference type="AlphaFoldDB" id="A0AAV5I4Q7"/>
<sequence>MNHDAKGDFFKDKLGQLKDLDKTYNHKSSTTRSLKLIQGESPNA</sequence>
<proteinExistence type="predicted"/>